<dbReference type="AlphaFoldDB" id="A0A7C9KXQ7"/>
<evidence type="ECO:0000313" key="1">
    <source>
        <dbReference type="EMBL" id="MQT16008.1"/>
    </source>
</evidence>
<evidence type="ECO:0000313" key="2">
    <source>
        <dbReference type="Proteomes" id="UP000481327"/>
    </source>
</evidence>
<protein>
    <submittedName>
        <fullName evidence="1">Uncharacterized protein</fullName>
    </submittedName>
</protein>
<accession>A0A7C9KXQ7</accession>
<organism evidence="1 2">
    <name type="scientific">Sandarakinorhabdus fusca</name>
    <dbReference type="NCBI Taxonomy" id="1439888"/>
    <lineage>
        <taxon>Bacteria</taxon>
        <taxon>Pseudomonadati</taxon>
        <taxon>Pseudomonadota</taxon>
        <taxon>Alphaproteobacteria</taxon>
        <taxon>Sphingomonadales</taxon>
        <taxon>Sphingosinicellaceae</taxon>
        <taxon>Sandarakinorhabdus</taxon>
    </lineage>
</organism>
<dbReference type="PROSITE" id="PS51257">
    <property type="entry name" value="PROKAR_LIPOPROTEIN"/>
    <property type="match status" value="1"/>
</dbReference>
<reference evidence="1 2" key="1">
    <citation type="submission" date="2019-09" db="EMBL/GenBank/DDBJ databases">
        <title>Polymorphobacter sp. isolated from a lake in China.</title>
        <authorList>
            <person name="Liu Z."/>
        </authorList>
    </citation>
    <scope>NUCLEOTIDE SEQUENCE [LARGE SCALE GENOMIC DNA]</scope>
    <source>
        <strain evidence="1 2">D40P</strain>
    </source>
</reference>
<dbReference type="RefSeq" id="WP_152576460.1">
    <property type="nucleotide sequence ID" value="NZ_JAATJI010000001.1"/>
</dbReference>
<dbReference type="Proteomes" id="UP000481327">
    <property type="component" value="Unassembled WGS sequence"/>
</dbReference>
<keyword evidence="2" id="KW-1185">Reference proteome</keyword>
<proteinExistence type="predicted"/>
<dbReference type="EMBL" id="WIOL01000001">
    <property type="protein sequence ID" value="MQT16008.1"/>
    <property type="molecule type" value="Genomic_DNA"/>
</dbReference>
<dbReference type="OrthoDB" id="9986557at2"/>
<gene>
    <name evidence="1" type="ORF">F3168_01855</name>
</gene>
<comment type="caution">
    <text evidence="1">The sequence shown here is derived from an EMBL/GenBank/DDBJ whole genome shotgun (WGS) entry which is preliminary data.</text>
</comment>
<name>A0A7C9KXQ7_9SPHN</name>
<sequence>MARMKFLFLSILGLTACSPSPLYVDRAQVGTYGEVPRDGRGEPVWSAIQPVPVVPASEPMPLPRPIGPG</sequence>